<evidence type="ECO:0000313" key="4">
    <source>
        <dbReference type="EMBL" id="OWT63874.1"/>
    </source>
</evidence>
<dbReference type="InterPro" id="IPR006315">
    <property type="entry name" value="OM_autotransptr_brl_dom"/>
</dbReference>
<feature type="region of interest" description="Disordered" evidence="2">
    <location>
        <begin position="569"/>
        <end position="597"/>
    </location>
</feature>
<feature type="compositionally biased region" description="Low complexity" evidence="2">
    <location>
        <begin position="481"/>
        <end position="492"/>
    </location>
</feature>
<dbReference type="PANTHER" id="PTHR35037:SF3">
    <property type="entry name" value="C-TERMINAL REGION OF AIDA-LIKE PROTEIN"/>
    <property type="match status" value="1"/>
</dbReference>
<protein>
    <recommendedName>
        <fullName evidence="3">Autotransporter domain-containing protein</fullName>
    </recommendedName>
</protein>
<dbReference type="PROSITE" id="PS51208">
    <property type="entry name" value="AUTOTRANSPORTER"/>
    <property type="match status" value="1"/>
</dbReference>
<feature type="region of interest" description="Disordered" evidence="2">
    <location>
        <begin position="461"/>
        <end position="493"/>
    </location>
</feature>
<dbReference type="InterPro" id="IPR013425">
    <property type="entry name" value="Autotrns_rpt"/>
</dbReference>
<sequence>MQIHPLSKCLLGKSGDTNLEMSAVVGVPAAAPPLWRALRCSLWNLVAVAGVSCVGMGGAVLAEPLEETEHKRAHDPLSVVLWSPPPALAAGSDVIYDEAQWGSPDAPFVFLGDTLRIGGSFESSRPLLIGEQARIDVLEGAELRLSGSIANDGGSRLGLAKLGAGVLELSGANSYRGNTLLLQGTLRVAGNQALGALTRSLNVNTGTVLEYAPGVRVENAVQLQAENIAAHVPAGEWTPLPPDEYADRVRWVVAEGEAEHAGLLAGTAPFVKQGAGRLRLGGDALAYWGSALVQEGAMAVDTTFSGAVTVAPAARLEGSGSVAAATVQPGGVLAPGDAGGGIGQLRVQGDLVLQGGARYEVDAGPAGAADRLLVGGKALLDGHVAVLAQAGDWQPQTRYTVLSADGGLQGSRFASVGSNFAFLQPELDYDEKQVYLTLRRNDVPFDDVADDPDEEELADAIEEDGPQGGGGGSAGGEQDGDQQGDQNRDQNGCRQASCAAAGTGGVSGLYERIVVLDRSQAREALRQLSGSWGGSLWSAMVEDSRYVRQAVLDAANPYSVLEFALSSGSQSSLPYVPSRPPRGGNSAESTGAAAGGELAESTGAAVGGEVSRSAIDPASAAGPLRFWARAFQASADRAGSGGTAGDGRDTQGLVLGLTRELAQDTAAGLYLGFQRSRLHRADGLADASIDSTHAGLSLAGRGAGGLYVLGAGYAWQRLRSARRIAVGAWRDDLRDGYRAGLFQVFGEWSLPLSLARGMAAKGAATHAPSAEQAAPRAGSMQAGSMHAGSIQQGTEAPEAGFIQPSAVVHDTGSIQAGATALDAGTMQAGVAVLEPFVRLAWVRADTGGHAESGGDAALDVRPSHTATWFGTLGLRITGTVAGPLGPVRLRAAAGWRRAGGDLQALTEQSFRHSARHASFHAQGQPIRRDAWTLDLGLRASLARDAELSLAYAGQFGSGASDHGATLSLHWRF</sequence>
<feature type="compositionally biased region" description="Gly residues" evidence="2">
    <location>
        <begin position="466"/>
        <end position="477"/>
    </location>
</feature>
<dbReference type="SMART" id="SM00869">
    <property type="entry name" value="Autotransporter"/>
    <property type="match status" value="1"/>
</dbReference>
<dbReference type="GO" id="GO:0019867">
    <property type="term" value="C:outer membrane"/>
    <property type="evidence" value="ECO:0007669"/>
    <property type="project" value="InterPro"/>
</dbReference>
<dbReference type="Pfam" id="PF03797">
    <property type="entry name" value="Autotransporter"/>
    <property type="match status" value="2"/>
</dbReference>
<dbReference type="Gene3D" id="2.40.128.130">
    <property type="entry name" value="Autotransporter beta-domain"/>
    <property type="match status" value="1"/>
</dbReference>
<dbReference type="InterPro" id="IPR005546">
    <property type="entry name" value="Autotransporte_beta"/>
</dbReference>
<dbReference type="NCBIfam" id="TIGR02601">
    <property type="entry name" value="autotrns_rpt"/>
    <property type="match status" value="1"/>
</dbReference>
<name>A0A225MRG0_9BURK</name>
<feature type="compositionally biased region" description="Low complexity" evidence="2">
    <location>
        <begin position="583"/>
        <end position="597"/>
    </location>
</feature>
<evidence type="ECO:0000256" key="2">
    <source>
        <dbReference type="SAM" id="MobiDB-lite"/>
    </source>
</evidence>
<reference evidence="5" key="1">
    <citation type="submission" date="2017-06" db="EMBL/GenBank/DDBJ databases">
        <title>Herbaspirillum phytohormonus sp. nov., isolated from the root nodule of Robinia pseudoacacia in lead-zinc mine.</title>
        <authorList>
            <person name="Fan M."/>
            <person name="Lin Y."/>
        </authorList>
    </citation>
    <scope>NUCLEOTIDE SEQUENCE [LARGE SCALE GENOMIC DNA]</scope>
    <source>
        <strain evidence="5">SC-089</strain>
    </source>
</reference>
<keyword evidence="1" id="KW-0732">Signal</keyword>
<dbReference type="PANTHER" id="PTHR35037">
    <property type="entry name" value="C-TERMINAL REGION OF AIDA-LIKE PROTEIN"/>
    <property type="match status" value="1"/>
</dbReference>
<evidence type="ECO:0000313" key="5">
    <source>
        <dbReference type="Proteomes" id="UP000214603"/>
    </source>
</evidence>
<accession>A0A225MRG0</accession>
<feature type="region of interest" description="Disordered" evidence="2">
    <location>
        <begin position="766"/>
        <end position="794"/>
    </location>
</feature>
<dbReference type="Proteomes" id="UP000214603">
    <property type="component" value="Unassembled WGS sequence"/>
</dbReference>
<feature type="domain" description="Autotransporter" evidence="3">
    <location>
        <begin position="619"/>
        <end position="972"/>
    </location>
</feature>
<dbReference type="NCBIfam" id="TIGR01414">
    <property type="entry name" value="autotrans_barl"/>
    <property type="match status" value="2"/>
</dbReference>
<dbReference type="InterPro" id="IPR036709">
    <property type="entry name" value="Autotransporte_beta_dom_sf"/>
</dbReference>
<evidence type="ECO:0000256" key="1">
    <source>
        <dbReference type="ARBA" id="ARBA00022729"/>
    </source>
</evidence>
<dbReference type="InterPro" id="IPR051551">
    <property type="entry name" value="Autotransporter_adhesion"/>
</dbReference>
<keyword evidence="5" id="KW-1185">Reference proteome</keyword>
<dbReference type="SUPFAM" id="SSF103515">
    <property type="entry name" value="Autotransporter"/>
    <property type="match status" value="2"/>
</dbReference>
<dbReference type="SUPFAM" id="SSF51126">
    <property type="entry name" value="Pectin lyase-like"/>
    <property type="match status" value="1"/>
</dbReference>
<dbReference type="Pfam" id="PF12951">
    <property type="entry name" value="PATR"/>
    <property type="match status" value="2"/>
</dbReference>
<organism evidence="4 5">
    <name type="scientific">Candidimonas nitroreducens</name>
    <dbReference type="NCBI Taxonomy" id="683354"/>
    <lineage>
        <taxon>Bacteria</taxon>
        <taxon>Pseudomonadati</taxon>
        <taxon>Pseudomonadota</taxon>
        <taxon>Betaproteobacteria</taxon>
        <taxon>Burkholderiales</taxon>
        <taxon>Alcaligenaceae</taxon>
        <taxon>Candidimonas</taxon>
    </lineage>
</organism>
<gene>
    <name evidence="4" type="ORF">CEY11_06080</name>
</gene>
<dbReference type="InterPro" id="IPR011050">
    <property type="entry name" value="Pectin_lyase_fold/virulence"/>
</dbReference>
<dbReference type="AlphaFoldDB" id="A0A225MRG0"/>
<proteinExistence type="predicted"/>
<dbReference type="EMBL" id="NJIH01000003">
    <property type="protein sequence ID" value="OWT63874.1"/>
    <property type="molecule type" value="Genomic_DNA"/>
</dbReference>
<comment type="caution">
    <text evidence="4">The sequence shown here is derived from an EMBL/GenBank/DDBJ whole genome shotgun (WGS) entry which is preliminary data.</text>
</comment>
<evidence type="ECO:0000259" key="3">
    <source>
        <dbReference type="PROSITE" id="PS51208"/>
    </source>
</evidence>